<feature type="chain" id="PRO_5040737976" description="Outer membrane protein beta-barrel domain-containing protein" evidence="1">
    <location>
        <begin position="21"/>
        <end position="216"/>
    </location>
</feature>
<evidence type="ECO:0000313" key="2">
    <source>
        <dbReference type="EMBL" id="MCY1720321.1"/>
    </source>
</evidence>
<accession>A0A9X3F477</accession>
<protein>
    <recommendedName>
        <fullName evidence="4">Outer membrane protein beta-barrel domain-containing protein</fullName>
    </recommendedName>
</protein>
<dbReference type="EMBL" id="JAPOHD010000015">
    <property type="protein sequence ID" value="MCY1720321.1"/>
    <property type="molecule type" value="Genomic_DNA"/>
</dbReference>
<evidence type="ECO:0000256" key="1">
    <source>
        <dbReference type="SAM" id="SignalP"/>
    </source>
</evidence>
<gene>
    <name evidence="2" type="ORF">OU798_08200</name>
</gene>
<organism evidence="2 3">
    <name type="scientific">Draconibacterium aestuarii</name>
    <dbReference type="NCBI Taxonomy" id="2998507"/>
    <lineage>
        <taxon>Bacteria</taxon>
        <taxon>Pseudomonadati</taxon>
        <taxon>Bacteroidota</taxon>
        <taxon>Bacteroidia</taxon>
        <taxon>Marinilabiliales</taxon>
        <taxon>Prolixibacteraceae</taxon>
        <taxon>Draconibacterium</taxon>
    </lineage>
</organism>
<keyword evidence="1" id="KW-0732">Signal</keyword>
<dbReference type="Proteomes" id="UP001145087">
    <property type="component" value="Unassembled WGS sequence"/>
</dbReference>
<reference evidence="2" key="1">
    <citation type="submission" date="2022-11" db="EMBL/GenBank/DDBJ databases">
        <title>Marilongibacter aestuarii gen. nov., sp. nov., isolated from tidal flat sediment.</title>
        <authorList>
            <person name="Jiayan W."/>
        </authorList>
    </citation>
    <scope>NUCLEOTIDE SEQUENCE</scope>
    <source>
        <strain evidence="2">Z1-6</strain>
    </source>
</reference>
<keyword evidence="3" id="KW-1185">Reference proteome</keyword>
<proteinExistence type="predicted"/>
<dbReference type="AlphaFoldDB" id="A0A9X3F477"/>
<evidence type="ECO:0008006" key="4">
    <source>
        <dbReference type="Google" id="ProtNLM"/>
    </source>
</evidence>
<feature type="signal peptide" evidence="1">
    <location>
        <begin position="1"/>
        <end position="20"/>
    </location>
</feature>
<sequence>MMKQLTLLVALIMAAGLVKAQDEYYNDEVQTIFSKSKSNGGYGAFSMAYSQIGGRDALVSGARGAFIFDHSFAIGLGGYGFVNNLDYHSYNQINPEEKFMLAGGYGGIFVEPILAGTKPVHLSFPILLGMGGVALVDNYGWGWDWDIDPYHSGYEYDHDLFFVVEPAVELEFNLARFFRTALYASYRFTSNIKLYETENDVLRGFNFGATFKFGKF</sequence>
<dbReference type="RefSeq" id="WP_343332654.1">
    <property type="nucleotide sequence ID" value="NZ_JAPOHD010000015.1"/>
</dbReference>
<name>A0A9X3F477_9BACT</name>
<evidence type="ECO:0000313" key="3">
    <source>
        <dbReference type="Proteomes" id="UP001145087"/>
    </source>
</evidence>
<comment type="caution">
    <text evidence="2">The sequence shown here is derived from an EMBL/GenBank/DDBJ whole genome shotgun (WGS) entry which is preliminary data.</text>
</comment>